<dbReference type="EMBL" id="LS483343">
    <property type="protein sequence ID" value="SQF40499.1"/>
    <property type="molecule type" value="Genomic_DNA"/>
</dbReference>
<keyword evidence="1" id="KW-0472">Membrane</keyword>
<evidence type="ECO:0000256" key="1">
    <source>
        <dbReference type="SAM" id="Phobius"/>
    </source>
</evidence>
<feature type="transmembrane region" description="Helical" evidence="1">
    <location>
        <begin position="145"/>
        <end position="165"/>
    </location>
</feature>
<proteinExistence type="predicted"/>
<keyword evidence="3" id="KW-1185">Reference proteome</keyword>
<dbReference type="Proteomes" id="UP000249495">
    <property type="component" value="Chromosome 1"/>
</dbReference>
<feature type="transmembrane region" description="Helical" evidence="1">
    <location>
        <begin position="121"/>
        <end position="139"/>
    </location>
</feature>
<reference evidence="2 3" key="1">
    <citation type="submission" date="2018-06" db="EMBL/GenBank/DDBJ databases">
        <authorList>
            <consortium name="Pathogen Informatics"/>
            <person name="Doyle S."/>
        </authorList>
    </citation>
    <scope>NUCLEOTIDE SEQUENCE [LARGE SCALE GENOMIC DNA]</scope>
    <source>
        <strain evidence="2 3">NCTC12278</strain>
    </source>
</reference>
<dbReference type="AlphaFoldDB" id="A0A2X3VZL1"/>
<feature type="transmembrane region" description="Helical" evidence="1">
    <location>
        <begin position="90"/>
        <end position="109"/>
    </location>
</feature>
<sequence length="169" mass="18630">MKNLTLVVGLLALLLGIYLFTNPLLTVAWLGWLLGLIVLISGIVGVVSYLNRDETSKNVWQLIQYLISIFLGFLLLSSSIFSITKIAFTIVAYWTVFIGITRLMVGFRLRQAGLTNGNRHILSALITILIGLIFLSQPILSSAIIGRFIALLFITAGISTLFLSFRLPS</sequence>
<dbReference type="STRING" id="1123303.GCA_000372425_00594"/>
<protein>
    <submittedName>
        <fullName evidence="2">Membrane protein</fullName>
    </submittedName>
</protein>
<dbReference type="RefSeq" id="WP_018029924.1">
    <property type="nucleotide sequence ID" value="NZ_LS483343.1"/>
</dbReference>
<dbReference type="Pfam" id="PF03729">
    <property type="entry name" value="DUF308"/>
    <property type="match status" value="2"/>
</dbReference>
<gene>
    <name evidence="2" type="ORF">NCTC12278_01069</name>
</gene>
<keyword evidence="1" id="KW-0812">Transmembrane</keyword>
<dbReference type="InterPro" id="IPR005325">
    <property type="entry name" value="DUF308_memb"/>
</dbReference>
<accession>A0A2X3VZL1</accession>
<dbReference type="InterPro" id="IPR052712">
    <property type="entry name" value="Acid_resist_chaperone_HdeD"/>
</dbReference>
<evidence type="ECO:0000313" key="2">
    <source>
        <dbReference type="EMBL" id="SQF40499.1"/>
    </source>
</evidence>
<keyword evidence="1" id="KW-1133">Transmembrane helix</keyword>
<dbReference type="PANTHER" id="PTHR34989">
    <property type="entry name" value="PROTEIN HDED"/>
    <property type="match status" value="1"/>
</dbReference>
<dbReference type="GO" id="GO:0005886">
    <property type="term" value="C:plasma membrane"/>
    <property type="evidence" value="ECO:0007669"/>
    <property type="project" value="TreeGrafter"/>
</dbReference>
<dbReference type="OrthoDB" id="2236550at2"/>
<feature type="transmembrane region" description="Helical" evidence="1">
    <location>
        <begin position="29"/>
        <end position="50"/>
    </location>
</feature>
<dbReference type="KEGG" id="sfer:NCTC12278_01069"/>
<evidence type="ECO:0000313" key="3">
    <source>
        <dbReference type="Proteomes" id="UP000249495"/>
    </source>
</evidence>
<dbReference type="PANTHER" id="PTHR34989:SF1">
    <property type="entry name" value="PROTEIN HDED"/>
    <property type="match status" value="1"/>
</dbReference>
<organism evidence="2 3">
    <name type="scientific">Streptococcus ferus</name>
    <dbReference type="NCBI Taxonomy" id="1345"/>
    <lineage>
        <taxon>Bacteria</taxon>
        <taxon>Bacillati</taxon>
        <taxon>Bacillota</taxon>
        <taxon>Bacilli</taxon>
        <taxon>Lactobacillales</taxon>
        <taxon>Streptococcaceae</taxon>
        <taxon>Streptococcus</taxon>
    </lineage>
</organism>
<feature type="transmembrane region" description="Helical" evidence="1">
    <location>
        <begin position="62"/>
        <end position="84"/>
    </location>
</feature>
<name>A0A2X3VZL1_9STRE</name>